<evidence type="ECO:0000256" key="6">
    <source>
        <dbReference type="ARBA" id="ARBA00023136"/>
    </source>
</evidence>
<dbReference type="Gene3D" id="3.30.70.1320">
    <property type="entry name" value="Multidrug efflux transporter AcrB pore domain like"/>
    <property type="match status" value="1"/>
</dbReference>
<organism evidence="8 9">
    <name type="scientific">Acinetobacter johnsonii</name>
    <dbReference type="NCBI Taxonomy" id="40214"/>
    <lineage>
        <taxon>Bacteria</taxon>
        <taxon>Pseudomonadati</taxon>
        <taxon>Pseudomonadota</taxon>
        <taxon>Gammaproteobacteria</taxon>
        <taxon>Moraxellales</taxon>
        <taxon>Moraxellaceae</taxon>
        <taxon>Acinetobacter</taxon>
    </lineage>
</organism>
<dbReference type="InterPro" id="IPR001036">
    <property type="entry name" value="Acrflvin-R"/>
</dbReference>
<name>A0A1R7QG99_ACIJO</name>
<evidence type="ECO:0000256" key="1">
    <source>
        <dbReference type="ARBA" id="ARBA00022448"/>
    </source>
</evidence>
<evidence type="ECO:0000256" key="2">
    <source>
        <dbReference type="ARBA" id="ARBA00022475"/>
    </source>
</evidence>
<protein>
    <submittedName>
        <fullName evidence="8">Multidrug resistance protein MdtC</fullName>
    </submittedName>
</protein>
<keyword evidence="2" id="KW-1003">Cell membrane</keyword>
<keyword evidence="5 7" id="KW-1133">Transmembrane helix</keyword>
<dbReference type="Pfam" id="PF00873">
    <property type="entry name" value="ACR_tran"/>
    <property type="match status" value="1"/>
</dbReference>
<evidence type="ECO:0000256" key="7">
    <source>
        <dbReference type="SAM" id="Phobius"/>
    </source>
</evidence>
<dbReference type="GO" id="GO:0005886">
    <property type="term" value="C:plasma membrane"/>
    <property type="evidence" value="ECO:0007669"/>
    <property type="project" value="TreeGrafter"/>
</dbReference>
<reference evidence="8 9" key="1">
    <citation type="submission" date="2017-02" db="EMBL/GenBank/DDBJ databases">
        <authorList>
            <person name="Peterson S.W."/>
        </authorList>
    </citation>
    <scope>NUCLEOTIDE SEQUENCE [LARGE SCALE GENOMIC DNA]</scope>
    <source>
        <strain evidence="8">C6</strain>
    </source>
</reference>
<evidence type="ECO:0000313" key="9">
    <source>
        <dbReference type="Proteomes" id="UP000196240"/>
    </source>
</evidence>
<dbReference type="AlphaFoldDB" id="A0A1R7QG99"/>
<evidence type="ECO:0000256" key="4">
    <source>
        <dbReference type="ARBA" id="ARBA00022692"/>
    </source>
</evidence>
<feature type="transmembrane region" description="Helical" evidence="7">
    <location>
        <begin position="337"/>
        <end position="353"/>
    </location>
</feature>
<dbReference type="PRINTS" id="PR00702">
    <property type="entry name" value="ACRIFLAVINRP"/>
</dbReference>
<keyword evidence="3" id="KW-0997">Cell inner membrane</keyword>
<dbReference type="PANTHER" id="PTHR32063">
    <property type="match status" value="1"/>
</dbReference>
<evidence type="ECO:0000313" key="8">
    <source>
        <dbReference type="EMBL" id="SJX23247.1"/>
    </source>
</evidence>
<dbReference type="FunFam" id="3.30.70.1430:FF:000001">
    <property type="entry name" value="Efflux pump membrane transporter"/>
    <property type="match status" value="1"/>
</dbReference>
<dbReference type="RefSeq" id="WP_087014272.1">
    <property type="nucleotide sequence ID" value="NZ_FUUY01000011.1"/>
</dbReference>
<dbReference type="Gene3D" id="3.30.2090.10">
    <property type="entry name" value="Multidrug efflux transporter AcrB TolC docking domain, DN and DC subdomains"/>
    <property type="match status" value="2"/>
</dbReference>
<dbReference type="SUPFAM" id="SSF82866">
    <property type="entry name" value="Multidrug efflux transporter AcrB transmembrane domain"/>
    <property type="match status" value="2"/>
</dbReference>
<feature type="transmembrane region" description="Helical" evidence="7">
    <location>
        <begin position="463"/>
        <end position="481"/>
    </location>
</feature>
<keyword evidence="6 7" id="KW-0472">Membrane</keyword>
<dbReference type="EMBL" id="FUUY01000011">
    <property type="protein sequence ID" value="SJX23247.1"/>
    <property type="molecule type" value="Genomic_DNA"/>
</dbReference>
<evidence type="ECO:0000256" key="3">
    <source>
        <dbReference type="ARBA" id="ARBA00022519"/>
    </source>
</evidence>
<dbReference type="Gene3D" id="1.20.1640.10">
    <property type="entry name" value="Multidrug efflux transporter AcrB transmembrane domain"/>
    <property type="match status" value="2"/>
</dbReference>
<feature type="transmembrane region" description="Helical" evidence="7">
    <location>
        <begin position="12"/>
        <end position="30"/>
    </location>
</feature>
<feature type="transmembrane region" description="Helical" evidence="7">
    <location>
        <begin position="957"/>
        <end position="975"/>
    </location>
</feature>
<sequence>MKLLSALVHRPVASVLLGIAIVLLGVLAYFRLPVASLPQADIPTIVVRASLPGASPESMSATVATPLERAMMGVSGVKAINSSSSQNATQVILHFDLDTDINEAAREVQAAINVAMSQLPSGIPSPPEYFKVNPSQSPIFYLALSSEHLSAGKLYEIASNQLQPNLAQMTGVGEVEIDGASMPAVRITLNPNALIAQGVSLEQVRTAIEKSNTVQALGVVETDQLRWQVALSNDLKQAQDFANLVIHRNAQVIVRLKDVAEVQDSVENRYVSGFHNGQPAVIIKISRQPNANTVATIDQIKEKLPELKSLIPADAQLTTVMDGSEIIRAGLAEARDTLLFSMLLVIIVVALMLGRMQSALVPSIAMLVTLVGACSFVYLAGFSLNNLSIMAVIVAIGLVVDDAIVVLENIERHIEQGDSPVQAAIKGIQEVGLTLVAMNLALVVIFISVLFMGGVIERLFREFSLTLVFIVVLSVFVSLVLTPSLSARCLKPLESDQHQPLYQFSHRCMQQFNHAYLTSLKWMLAHGYVVILFWLGAIGASFYVYQHLPKRVLPEQDTGRVEAFIRGDDGFSFQIMQPKIAAFSESLLSDPAVKDVVGTSGGAGGTTNSFFMVSLKPKAERKGQSSHAIVERMKQNAPWQAGAIFSARVEQELELDDPFSSGSGQDYMLLLQSDDVAQLRQWVPKVAQAMQKLPELEEVETMGDEGAQHVTLDVDREAARRLGVDIESISSVLNNSFSQRQISTIYDQTQQFHVVMEVDRHFTEHPESLANVQVPNKVGQAVPLRNFATWSYGITNDRVYRRNQYAAMGIGYVVKQGYSYEQADAAIRSVLTEVMLPNNVFMTTDKDVEAESLQAGLSTPLLILAVILLIYIVLGVTYESVVHPLTILSTIPAVALGALLTLWIFNFEFTLIALLGMFLLIGIVVKNAILLIDFTLYERRAGKSAYQAVMSAAALRFRPILMTNTAALLGAIPLACSWGEGAELRQPLGVVIVGGLALGQLLTLYTTPVLYLLFEKWSECCSRFKRKFVLQSLGKWIK</sequence>
<feature type="transmembrane region" description="Helical" evidence="7">
    <location>
        <begin position="431"/>
        <end position="451"/>
    </location>
</feature>
<dbReference type="PANTHER" id="PTHR32063:SF34">
    <property type="entry name" value="MULTIDRUG RESISTANCE PROTEIN MDTC"/>
    <property type="match status" value="1"/>
</dbReference>
<gene>
    <name evidence="8" type="primary">mdtC</name>
    <name evidence="8" type="ORF">ACNJC6_02903</name>
</gene>
<feature type="transmembrane region" description="Helical" evidence="7">
    <location>
        <begin position="911"/>
        <end position="936"/>
    </location>
</feature>
<dbReference type="SUPFAM" id="SSF82693">
    <property type="entry name" value="Multidrug efflux transporter AcrB pore domain, PN1, PN2, PC1 and PC2 subdomains"/>
    <property type="match status" value="3"/>
</dbReference>
<feature type="transmembrane region" description="Helical" evidence="7">
    <location>
        <begin position="987"/>
        <end position="1014"/>
    </location>
</feature>
<proteinExistence type="predicted"/>
<dbReference type="GO" id="GO:0042910">
    <property type="term" value="F:xenobiotic transmembrane transporter activity"/>
    <property type="evidence" value="ECO:0007669"/>
    <property type="project" value="TreeGrafter"/>
</dbReference>
<dbReference type="SUPFAM" id="SSF82714">
    <property type="entry name" value="Multidrug efflux transporter AcrB TolC docking domain, DN and DC subdomains"/>
    <property type="match status" value="2"/>
</dbReference>
<dbReference type="Gene3D" id="3.30.70.1430">
    <property type="entry name" value="Multidrug efflux transporter AcrB pore domain"/>
    <property type="match status" value="2"/>
</dbReference>
<accession>A0A1R7QG99</accession>
<feature type="transmembrane region" description="Helical" evidence="7">
    <location>
        <begin position="885"/>
        <end position="905"/>
    </location>
</feature>
<keyword evidence="4 7" id="KW-0812">Transmembrane</keyword>
<evidence type="ECO:0000256" key="5">
    <source>
        <dbReference type="ARBA" id="ARBA00022989"/>
    </source>
</evidence>
<feature type="transmembrane region" description="Helical" evidence="7">
    <location>
        <begin position="360"/>
        <end position="381"/>
    </location>
</feature>
<keyword evidence="1" id="KW-0813">Transport</keyword>
<feature type="transmembrane region" description="Helical" evidence="7">
    <location>
        <begin position="522"/>
        <end position="545"/>
    </location>
</feature>
<feature type="transmembrane region" description="Helical" evidence="7">
    <location>
        <begin position="861"/>
        <end position="878"/>
    </location>
</feature>
<dbReference type="InterPro" id="IPR027463">
    <property type="entry name" value="AcrB_DN_DC_subdom"/>
</dbReference>
<dbReference type="Proteomes" id="UP000196240">
    <property type="component" value="Unassembled WGS sequence"/>
</dbReference>
<feature type="transmembrane region" description="Helical" evidence="7">
    <location>
        <begin position="387"/>
        <end position="410"/>
    </location>
</feature>
<dbReference type="Gene3D" id="3.30.70.1440">
    <property type="entry name" value="Multidrug efflux transporter AcrB pore domain"/>
    <property type="match status" value="1"/>
</dbReference>